<comment type="caution">
    <text evidence="4">The sequence shown here is derived from an EMBL/GenBank/DDBJ whole genome shotgun (WGS) entry which is preliminary data.</text>
</comment>
<dbReference type="RefSeq" id="WP_179813304.1">
    <property type="nucleotide sequence ID" value="NZ_JACBZD010000001.1"/>
</dbReference>
<evidence type="ECO:0000313" key="5">
    <source>
        <dbReference type="Proteomes" id="UP000567795"/>
    </source>
</evidence>
<protein>
    <submittedName>
        <fullName evidence="4">Putative NBD/HSP70 family sugar kinase</fullName>
    </submittedName>
</protein>
<dbReference type="GO" id="GO:0016301">
    <property type="term" value="F:kinase activity"/>
    <property type="evidence" value="ECO:0007669"/>
    <property type="project" value="UniProtKB-KW"/>
</dbReference>
<dbReference type="PANTHER" id="PTHR18964:SF149">
    <property type="entry name" value="BIFUNCTIONAL UDP-N-ACETYLGLUCOSAMINE 2-EPIMERASE_N-ACETYLMANNOSAMINE KINASE"/>
    <property type="match status" value="1"/>
</dbReference>
<sequence length="447" mass="45686">MTLSTTDQGPRPAGFTDVRGTNLALVLDFVRRHAPCSRSEIATGTGLNKATVSSLVGELIDRRLVRETGTSENRIGRPAVMLVLDGREYAAIGLEINADYLAAVAVDIAGRRLLSWRQAFDSAGAGPDRALARLATLARRAVGRVERAGHQVLGVAAAVPGLVEAGSGTVLNAPGLGWRAVDLRGALVRALGDPAFPVLVDNDAGLGALAEYRHGEHRGTAHLIQLTGEVGVGAGVISGGRLLRGAAGHAGAVGHIPLDPAGPPCACGRRGCLDALVNLPALVAETDPDATAEDVLADLGAEVEDLAGRAAAGDAAVLERLERAGDWLGRAVAVLVGLFNPEVLVLGGHFVTLAPWLLPHVERVATELTLAPDLGGARLATSKLGFEAAALGATASVLDTVEIARLRSLDRSAGAHGRSADDPSDPAADTDADAEADPDAAAVEAFS</sequence>
<feature type="region of interest" description="Disordered" evidence="2">
    <location>
        <begin position="411"/>
        <end position="447"/>
    </location>
</feature>
<keyword evidence="4" id="KW-0418">Kinase</keyword>
<feature type="domain" description="HTH marR-type" evidence="3">
    <location>
        <begin position="25"/>
        <end position="68"/>
    </location>
</feature>
<dbReference type="Gene3D" id="3.30.420.40">
    <property type="match status" value="2"/>
</dbReference>
<reference evidence="4 5" key="1">
    <citation type="submission" date="2020-07" db="EMBL/GenBank/DDBJ databases">
        <title>Sequencing the genomes of 1000 actinobacteria strains.</title>
        <authorList>
            <person name="Klenk H.-P."/>
        </authorList>
    </citation>
    <scope>NUCLEOTIDE SEQUENCE [LARGE SCALE GENOMIC DNA]</scope>
    <source>
        <strain evidence="4 5">DSM 42178</strain>
    </source>
</reference>
<evidence type="ECO:0000256" key="2">
    <source>
        <dbReference type="SAM" id="MobiDB-lite"/>
    </source>
</evidence>
<accession>A0A852ZPW0</accession>
<comment type="similarity">
    <text evidence="1">Belongs to the ROK (NagC/XylR) family.</text>
</comment>
<dbReference type="Gene3D" id="1.10.10.10">
    <property type="entry name" value="Winged helix-like DNA-binding domain superfamily/Winged helix DNA-binding domain"/>
    <property type="match status" value="1"/>
</dbReference>
<evidence type="ECO:0000256" key="1">
    <source>
        <dbReference type="ARBA" id="ARBA00006479"/>
    </source>
</evidence>
<name>A0A852ZPW0_9ACTN</name>
<evidence type="ECO:0000259" key="3">
    <source>
        <dbReference type="Pfam" id="PF12802"/>
    </source>
</evidence>
<keyword evidence="5" id="KW-1185">Reference proteome</keyword>
<dbReference type="EMBL" id="JACBZD010000001">
    <property type="protein sequence ID" value="NYI04409.1"/>
    <property type="molecule type" value="Genomic_DNA"/>
</dbReference>
<dbReference type="PANTHER" id="PTHR18964">
    <property type="entry name" value="ROK (REPRESSOR, ORF, KINASE) FAMILY"/>
    <property type="match status" value="1"/>
</dbReference>
<keyword evidence="4" id="KW-0808">Transferase</keyword>
<feature type="compositionally biased region" description="Acidic residues" evidence="2">
    <location>
        <begin position="422"/>
        <end position="438"/>
    </location>
</feature>
<dbReference type="InterPro" id="IPR043129">
    <property type="entry name" value="ATPase_NBD"/>
</dbReference>
<evidence type="ECO:0000313" key="4">
    <source>
        <dbReference type="EMBL" id="NYI04409.1"/>
    </source>
</evidence>
<dbReference type="InterPro" id="IPR000835">
    <property type="entry name" value="HTH_MarR-typ"/>
</dbReference>
<organism evidence="4 5">
    <name type="scientific">Allostreptomyces psammosilenae</name>
    <dbReference type="NCBI Taxonomy" id="1892865"/>
    <lineage>
        <taxon>Bacteria</taxon>
        <taxon>Bacillati</taxon>
        <taxon>Actinomycetota</taxon>
        <taxon>Actinomycetes</taxon>
        <taxon>Kitasatosporales</taxon>
        <taxon>Streptomycetaceae</taxon>
        <taxon>Allostreptomyces</taxon>
    </lineage>
</organism>
<dbReference type="Proteomes" id="UP000567795">
    <property type="component" value="Unassembled WGS sequence"/>
</dbReference>
<dbReference type="InterPro" id="IPR036390">
    <property type="entry name" value="WH_DNA-bd_sf"/>
</dbReference>
<proteinExistence type="inferred from homology"/>
<dbReference type="AlphaFoldDB" id="A0A852ZPW0"/>
<dbReference type="GO" id="GO:0003700">
    <property type="term" value="F:DNA-binding transcription factor activity"/>
    <property type="evidence" value="ECO:0007669"/>
    <property type="project" value="InterPro"/>
</dbReference>
<dbReference type="Pfam" id="PF00480">
    <property type="entry name" value="ROK"/>
    <property type="match status" value="1"/>
</dbReference>
<dbReference type="InterPro" id="IPR000600">
    <property type="entry name" value="ROK"/>
</dbReference>
<dbReference type="SUPFAM" id="SSF53067">
    <property type="entry name" value="Actin-like ATPase domain"/>
    <property type="match status" value="1"/>
</dbReference>
<dbReference type="Pfam" id="PF12802">
    <property type="entry name" value="MarR_2"/>
    <property type="match status" value="1"/>
</dbReference>
<gene>
    <name evidence="4" type="ORF">FHU37_001352</name>
</gene>
<dbReference type="InterPro" id="IPR036388">
    <property type="entry name" value="WH-like_DNA-bd_sf"/>
</dbReference>
<dbReference type="SUPFAM" id="SSF46785">
    <property type="entry name" value="Winged helix' DNA-binding domain"/>
    <property type="match status" value="1"/>
</dbReference>